<organism evidence="3 4">
    <name type="scientific">Fuscovulum blasticum DSM 2131</name>
    <dbReference type="NCBI Taxonomy" id="1188250"/>
    <lineage>
        <taxon>Bacteria</taxon>
        <taxon>Pseudomonadati</taxon>
        <taxon>Pseudomonadota</taxon>
        <taxon>Alphaproteobacteria</taxon>
        <taxon>Rhodobacterales</taxon>
        <taxon>Paracoccaceae</taxon>
        <taxon>Pseudogemmobacter</taxon>
    </lineage>
</organism>
<feature type="transmembrane region" description="Helical" evidence="2">
    <location>
        <begin position="76"/>
        <end position="103"/>
    </location>
</feature>
<dbReference type="AlphaFoldDB" id="A0A2T4JBZ2"/>
<evidence type="ECO:0000256" key="1">
    <source>
        <dbReference type="SAM" id="MobiDB-lite"/>
    </source>
</evidence>
<feature type="region of interest" description="Disordered" evidence="1">
    <location>
        <begin position="1"/>
        <end position="20"/>
    </location>
</feature>
<sequence length="116" mass="13674">MTDPLRPQPSPSRATPRQRRHARLMRQFDKLRRMLPWLNGWIRHLQSDRAALIRLPIAILLTLGGMLWFLPVLGLWMLPAGLMLLAIDIPALQGPVAVGFIRVRRWWARKRRQWRS</sequence>
<comment type="caution">
    <text evidence="3">The sequence shown here is derived from an EMBL/GenBank/DDBJ whole genome shotgun (WGS) entry which is preliminary data.</text>
</comment>
<evidence type="ECO:0008006" key="5">
    <source>
        <dbReference type="Google" id="ProtNLM"/>
    </source>
</evidence>
<accession>A0A2T4JBZ2</accession>
<protein>
    <recommendedName>
        <fullName evidence="5">Tryptophan synthase subunit beta</fullName>
    </recommendedName>
</protein>
<dbReference type="EMBL" id="PZKE01000004">
    <property type="protein sequence ID" value="PTE15411.1"/>
    <property type="molecule type" value="Genomic_DNA"/>
</dbReference>
<evidence type="ECO:0000313" key="4">
    <source>
        <dbReference type="Proteomes" id="UP000241362"/>
    </source>
</evidence>
<keyword evidence="2" id="KW-0812">Transmembrane</keyword>
<proteinExistence type="predicted"/>
<keyword evidence="4" id="KW-1185">Reference proteome</keyword>
<gene>
    <name evidence="3" type="ORF">C5F44_06340</name>
</gene>
<feature type="transmembrane region" description="Helical" evidence="2">
    <location>
        <begin position="51"/>
        <end position="70"/>
    </location>
</feature>
<dbReference type="Proteomes" id="UP000241362">
    <property type="component" value="Unassembled WGS sequence"/>
</dbReference>
<feature type="compositionally biased region" description="Pro residues" evidence="1">
    <location>
        <begin position="1"/>
        <end position="10"/>
    </location>
</feature>
<name>A0A2T4JBZ2_FUSBL</name>
<dbReference type="RefSeq" id="WP_107672660.1">
    <property type="nucleotide sequence ID" value="NZ_PZKE01000004.1"/>
</dbReference>
<evidence type="ECO:0000256" key="2">
    <source>
        <dbReference type="SAM" id="Phobius"/>
    </source>
</evidence>
<keyword evidence="2" id="KW-1133">Transmembrane helix</keyword>
<keyword evidence="2" id="KW-0472">Membrane</keyword>
<reference evidence="3 4" key="1">
    <citation type="submission" date="2018-03" db="EMBL/GenBank/DDBJ databases">
        <title>Rhodobacter blasticus.</title>
        <authorList>
            <person name="Meyer T.E."/>
            <person name="Miller S."/>
            <person name="Lodha T."/>
            <person name="Gandham S."/>
            <person name="Chintalapati S."/>
            <person name="Chintalapati V.R."/>
        </authorList>
    </citation>
    <scope>NUCLEOTIDE SEQUENCE [LARGE SCALE GENOMIC DNA]</scope>
    <source>
        <strain evidence="3 4">DSM 2131</strain>
    </source>
</reference>
<evidence type="ECO:0000313" key="3">
    <source>
        <dbReference type="EMBL" id="PTE15411.1"/>
    </source>
</evidence>